<proteinExistence type="predicted"/>
<organism evidence="1 2">
    <name type="scientific">Rousettus aegyptiacus</name>
    <name type="common">Egyptian fruit bat</name>
    <name type="synonym">Pteropus aegyptiacus</name>
    <dbReference type="NCBI Taxonomy" id="9407"/>
    <lineage>
        <taxon>Eukaryota</taxon>
        <taxon>Metazoa</taxon>
        <taxon>Chordata</taxon>
        <taxon>Craniata</taxon>
        <taxon>Vertebrata</taxon>
        <taxon>Euteleostomi</taxon>
        <taxon>Mammalia</taxon>
        <taxon>Eutheria</taxon>
        <taxon>Laurasiatheria</taxon>
        <taxon>Chiroptera</taxon>
        <taxon>Yinpterochiroptera</taxon>
        <taxon>Pteropodoidea</taxon>
        <taxon>Pteropodidae</taxon>
        <taxon>Rousettinae</taxon>
        <taxon>Rousettus</taxon>
    </lineage>
</organism>
<evidence type="ECO:0000313" key="2">
    <source>
        <dbReference type="Proteomes" id="UP000593571"/>
    </source>
</evidence>
<comment type="caution">
    <text evidence="1">The sequence shown here is derived from an EMBL/GenBank/DDBJ whole genome shotgun (WGS) entry which is preliminary data.</text>
</comment>
<reference evidence="1 2" key="1">
    <citation type="journal article" date="2020" name="Nature">
        <title>Six reference-quality genomes reveal evolution of bat adaptations.</title>
        <authorList>
            <person name="Jebb D."/>
            <person name="Huang Z."/>
            <person name="Pippel M."/>
            <person name="Hughes G.M."/>
            <person name="Lavrichenko K."/>
            <person name="Devanna P."/>
            <person name="Winkler S."/>
            <person name="Jermiin L.S."/>
            <person name="Skirmuntt E.C."/>
            <person name="Katzourakis A."/>
            <person name="Burkitt-Gray L."/>
            <person name="Ray D.A."/>
            <person name="Sullivan K.A.M."/>
            <person name="Roscito J.G."/>
            <person name="Kirilenko B.M."/>
            <person name="Davalos L.M."/>
            <person name="Corthals A.P."/>
            <person name="Power M.L."/>
            <person name="Jones G."/>
            <person name="Ransome R.D."/>
            <person name="Dechmann D.K.N."/>
            <person name="Locatelli A.G."/>
            <person name="Puechmaille S.J."/>
            <person name="Fedrigo O."/>
            <person name="Jarvis E.D."/>
            <person name="Hiller M."/>
            <person name="Vernes S.C."/>
            <person name="Myers E.W."/>
            <person name="Teeling E.C."/>
        </authorList>
    </citation>
    <scope>NUCLEOTIDE SEQUENCE [LARGE SCALE GENOMIC DNA]</scope>
    <source>
        <strain evidence="1">MRouAeg1</strain>
        <tissue evidence="1">Muscle</tissue>
    </source>
</reference>
<keyword evidence="2" id="KW-1185">Reference proteome</keyword>
<name>A0A7J8JHU2_ROUAE</name>
<dbReference type="EMBL" id="JACASE010000002">
    <property type="protein sequence ID" value="KAF6495899.1"/>
    <property type="molecule type" value="Genomic_DNA"/>
</dbReference>
<accession>A0A7J8JHU2</accession>
<sequence length="169" mass="18889">MQQAAVTPHSIFGIHWTLVILSNPWWTPGLSQLKVCTLPQSREHCHPPAAQLQLKYDLQRARVPLPLPQTRKYLAAKPEGGDRRYHYLQDIFLTSVPPQLPKGSETCGEAVVLQKPGILGPSCPSAINYNPISTVVVTTGHKFRLIRAEGDRKDHLVQSAHFIDEKTET</sequence>
<dbReference type="Proteomes" id="UP000593571">
    <property type="component" value="Unassembled WGS sequence"/>
</dbReference>
<gene>
    <name evidence="1" type="ORF">HJG63_010213</name>
</gene>
<protein>
    <submittedName>
        <fullName evidence="1">Uncharacterized protein</fullName>
    </submittedName>
</protein>
<dbReference type="AlphaFoldDB" id="A0A7J8JHU2"/>
<evidence type="ECO:0000313" key="1">
    <source>
        <dbReference type="EMBL" id="KAF6495899.1"/>
    </source>
</evidence>